<proteinExistence type="predicted"/>
<keyword evidence="3" id="KW-1185">Reference proteome</keyword>
<dbReference type="Proteomes" id="UP000265663">
    <property type="component" value="Unassembled WGS sequence"/>
</dbReference>
<organism evidence="2 3">
    <name type="scientific">Pyrenophora seminiperda CCB06</name>
    <dbReference type="NCBI Taxonomy" id="1302712"/>
    <lineage>
        <taxon>Eukaryota</taxon>
        <taxon>Fungi</taxon>
        <taxon>Dikarya</taxon>
        <taxon>Ascomycota</taxon>
        <taxon>Pezizomycotina</taxon>
        <taxon>Dothideomycetes</taxon>
        <taxon>Pleosporomycetidae</taxon>
        <taxon>Pleosporales</taxon>
        <taxon>Pleosporineae</taxon>
        <taxon>Pleosporaceae</taxon>
        <taxon>Pyrenophora</taxon>
    </lineage>
</organism>
<evidence type="ECO:0000313" key="2">
    <source>
        <dbReference type="EMBL" id="RMZ70694.1"/>
    </source>
</evidence>
<gene>
    <name evidence="2" type="ORF">GMOD_00000825</name>
</gene>
<evidence type="ECO:0000313" key="3">
    <source>
        <dbReference type="Proteomes" id="UP000265663"/>
    </source>
</evidence>
<evidence type="ECO:0000256" key="1">
    <source>
        <dbReference type="SAM" id="SignalP"/>
    </source>
</evidence>
<accession>A0A3M7M8H0</accession>
<dbReference type="EMBL" id="KE747824">
    <property type="protein sequence ID" value="RMZ70694.1"/>
    <property type="molecule type" value="Genomic_DNA"/>
</dbReference>
<dbReference type="OrthoDB" id="1744869at2759"/>
<dbReference type="AlphaFoldDB" id="A0A3M7M8H0"/>
<protein>
    <submittedName>
        <fullName evidence="2">V-type c subunit family</fullName>
    </submittedName>
</protein>
<sequence>MTSVNSRAASLNTFCVFFVTPAYASQLLNGNDFLNVAIRAAYRALLTKPDVVIDVLCAVVHKLPVTRAVRNENGVLSRHELERLGLEPPVAGTGFEGMAYALLDPNASVSSKHLPPSDNGAIDFITAQHVSKGSLHLDTLRLPLANTVFQTGTTTTMFLSQWKTTGRMDGIDLISRTNVSHHGIRITPPPKSYSKLVTALSIPLIPLTVPRIVQGCMGNIIRQIVDSKGQSVQASSELESVVPRFFRSRGQPAQATVAWALVIPGHLKDTMTSRTEHLLANLPTEDVAASVKQKDIWELLWRSKPPMWNNLVSEALAEGARLHRVLSGGGGWGKKAGLLSLDPVPTNQATESSDDALLETDNDPEDFESTLTPVVQAGDSIQFFISPKSDLSQEASRSDNLKALESFPTDQACGPWGWEIGTIPSTVDSIPGESWQHRPLQGDDEITDFRGATVFRGGFGALTEGALTLTQHSMVWDEVTPRPVNTTMIDVPFSRLWAVNWREGKIPVRERPSESTRKFKQIKFLDAPPVLISTEDTSVISRDQRFL</sequence>
<keyword evidence="1" id="KW-0732">Signal</keyword>
<name>A0A3M7M8H0_9PLEO</name>
<feature type="chain" id="PRO_5018042813" evidence="1">
    <location>
        <begin position="25"/>
        <end position="547"/>
    </location>
</feature>
<feature type="signal peptide" evidence="1">
    <location>
        <begin position="1"/>
        <end position="24"/>
    </location>
</feature>
<reference evidence="2 3" key="1">
    <citation type="journal article" date="2014" name="PLoS ONE">
        <title>De novo Genome Assembly of the Fungal Plant Pathogen Pyrenophora semeniperda.</title>
        <authorList>
            <person name="Soliai M.M."/>
            <person name="Meyer S.E."/>
            <person name="Udall J.A."/>
            <person name="Elzinga D.E."/>
            <person name="Hermansen R.A."/>
            <person name="Bodily P.M."/>
            <person name="Hart A.A."/>
            <person name="Coleman C.E."/>
        </authorList>
    </citation>
    <scope>NUCLEOTIDE SEQUENCE [LARGE SCALE GENOMIC DNA]</scope>
    <source>
        <strain evidence="2 3">CCB06</strain>
        <tissue evidence="2">Mycelium</tissue>
    </source>
</reference>